<dbReference type="InterPro" id="IPR001433">
    <property type="entry name" value="OxRdtase_FAD/NAD-bd"/>
</dbReference>
<dbReference type="PROSITE" id="PS50902">
    <property type="entry name" value="FLAVODOXIN_LIKE"/>
    <property type="match status" value="1"/>
</dbReference>
<dbReference type="PROSITE" id="PS51384">
    <property type="entry name" value="FAD_FR"/>
    <property type="match status" value="1"/>
</dbReference>
<evidence type="ECO:0000259" key="17">
    <source>
        <dbReference type="PROSITE" id="PS51384"/>
    </source>
</evidence>
<feature type="binding site" description="axial binding residue" evidence="15">
    <location>
        <position position="430"/>
    </location>
    <ligand>
        <name>heme</name>
        <dbReference type="ChEBI" id="CHEBI:30413"/>
    </ligand>
    <ligandPart>
        <name>Fe</name>
        <dbReference type="ChEBI" id="CHEBI:18248"/>
    </ligandPart>
</feature>
<evidence type="ECO:0000256" key="1">
    <source>
        <dbReference type="ARBA" id="ARBA00001971"/>
    </source>
</evidence>
<dbReference type="PANTHER" id="PTHR19384:SF127">
    <property type="entry name" value="BIFUNCTIONAL CYTOCHROME P450_NADPH--P450 REDUCTASE"/>
    <property type="match status" value="1"/>
</dbReference>
<comment type="similarity">
    <text evidence="2 14">In the N-terminal section; belongs to the cytochrome P450 family.</text>
</comment>
<comment type="cofactor">
    <cofactor evidence="14">
        <name>FAD</name>
        <dbReference type="ChEBI" id="CHEBI:57692"/>
    </cofactor>
    <cofactor evidence="14">
        <name>FMN</name>
        <dbReference type="ChEBI" id="CHEBI:58210"/>
    </cofactor>
</comment>
<evidence type="ECO:0000256" key="6">
    <source>
        <dbReference type="ARBA" id="ARBA00022643"/>
    </source>
</evidence>
<keyword evidence="3 14" id="KW-0813">Transport</keyword>
<evidence type="ECO:0000256" key="5">
    <source>
        <dbReference type="ARBA" id="ARBA00022630"/>
    </source>
</evidence>
<evidence type="ECO:0000256" key="15">
    <source>
        <dbReference type="PIRSR" id="PIRSR000209-1"/>
    </source>
</evidence>
<dbReference type="InterPro" id="IPR002401">
    <property type="entry name" value="Cyt_P450_E_grp-I"/>
</dbReference>
<dbReference type="InterPro" id="IPR008254">
    <property type="entry name" value="Flavodoxin/NO_synth"/>
</dbReference>
<dbReference type="GO" id="GO:0005829">
    <property type="term" value="C:cytosol"/>
    <property type="evidence" value="ECO:0007669"/>
    <property type="project" value="TreeGrafter"/>
</dbReference>
<dbReference type="SUPFAM" id="SSF63380">
    <property type="entry name" value="Riboflavin synthase domain-like"/>
    <property type="match status" value="1"/>
</dbReference>
<dbReference type="InterPro" id="IPR017938">
    <property type="entry name" value="Riboflavin_synthase-like_b-brl"/>
</dbReference>
<dbReference type="PRINTS" id="PR00385">
    <property type="entry name" value="P450"/>
</dbReference>
<dbReference type="InterPro" id="IPR003097">
    <property type="entry name" value="CysJ-like_FAD-binding"/>
</dbReference>
<dbReference type="FunFam" id="1.10.630.10:FF:000040">
    <property type="entry name" value="Bifunctional cytochrome P450/NADPH--P450 reductase"/>
    <property type="match status" value="1"/>
</dbReference>
<dbReference type="GO" id="GO:0005506">
    <property type="term" value="F:iron ion binding"/>
    <property type="evidence" value="ECO:0007669"/>
    <property type="project" value="UniProtKB-UniRule"/>
</dbReference>
<dbReference type="PIRSF" id="PIRSF000209">
    <property type="entry name" value="Bifunctional_P450_P450R"/>
    <property type="match status" value="1"/>
</dbReference>
<dbReference type="SUPFAM" id="SSF52218">
    <property type="entry name" value="Flavoproteins"/>
    <property type="match status" value="1"/>
</dbReference>
<keyword evidence="12 14" id="KW-0408">Iron</keyword>
<gene>
    <name evidence="18" type="ORF">CBYS24578_00015885</name>
</gene>
<dbReference type="Pfam" id="PF00258">
    <property type="entry name" value="Flavodoxin_1"/>
    <property type="match status" value="1"/>
</dbReference>
<evidence type="ECO:0000313" key="18">
    <source>
        <dbReference type="EMBL" id="CAG9983604.1"/>
    </source>
</evidence>
<dbReference type="Gene3D" id="1.20.990.10">
    <property type="entry name" value="NADPH-cytochrome p450 Reductase, Chain A, domain 3"/>
    <property type="match status" value="1"/>
</dbReference>
<evidence type="ECO:0000256" key="14">
    <source>
        <dbReference type="PIRNR" id="PIRNR000209"/>
    </source>
</evidence>
<dbReference type="InterPro" id="IPR017972">
    <property type="entry name" value="Cyt_P450_CS"/>
</dbReference>
<dbReference type="EC" id="1.14.14.1" evidence="14"/>
<evidence type="ECO:0000256" key="9">
    <source>
        <dbReference type="ARBA" id="ARBA00022857"/>
    </source>
</evidence>
<dbReference type="Gene3D" id="1.10.630.10">
    <property type="entry name" value="Cytochrome P450"/>
    <property type="match status" value="1"/>
</dbReference>
<dbReference type="GO" id="GO:0003958">
    <property type="term" value="F:NADPH-hemoprotein reductase activity"/>
    <property type="evidence" value="ECO:0007669"/>
    <property type="project" value="UniProtKB-UniRule"/>
</dbReference>
<dbReference type="Pfam" id="PF00067">
    <property type="entry name" value="p450"/>
    <property type="match status" value="1"/>
</dbReference>
<proteinExistence type="inferred from homology"/>
<evidence type="ECO:0000313" key="19">
    <source>
        <dbReference type="Proteomes" id="UP000754883"/>
    </source>
</evidence>
<evidence type="ECO:0000256" key="10">
    <source>
        <dbReference type="ARBA" id="ARBA00022982"/>
    </source>
</evidence>
<comment type="caution">
    <text evidence="18">The sequence shown here is derived from an EMBL/GenBank/DDBJ whole genome shotgun (WGS) entry which is preliminary data.</text>
</comment>
<keyword evidence="6 14" id="KW-0288">FMN</keyword>
<dbReference type="Pfam" id="PF00175">
    <property type="entry name" value="NAD_binding_1"/>
    <property type="match status" value="1"/>
</dbReference>
<evidence type="ECO:0000256" key="7">
    <source>
        <dbReference type="ARBA" id="ARBA00022723"/>
    </source>
</evidence>
<dbReference type="EMBL" id="CABFNO020001364">
    <property type="protein sequence ID" value="CAG9983604.1"/>
    <property type="molecule type" value="Genomic_DNA"/>
</dbReference>
<evidence type="ECO:0000256" key="11">
    <source>
        <dbReference type="ARBA" id="ARBA00023002"/>
    </source>
</evidence>
<dbReference type="EC" id="1.6.2.4" evidence="14"/>
<keyword evidence="5 14" id="KW-0285">Flavoprotein</keyword>
<accession>A0A9N9UE69</accession>
<reference evidence="18" key="1">
    <citation type="submission" date="2021-10" db="EMBL/GenBank/DDBJ databases">
        <authorList>
            <person name="Piombo E."/>
        </authorList>
    </citation>
    <scope>NUCLEOTIDE SEQUENCE</scope>
</reference>
<sequence>MTTPIPGPPGWPIIGNLRDVDINDTVRCFGDLAKTYGPIYKLHLGGDDRIFISSQELVNEVCTRKEFVKIPIGSLKQLQHVTPKGLFTAPHGLKEWGEAHRTLTPAFGPLAVQDMFPEMLDVASQAVLRWARAGENNKINVAEDFTRLTLDTIALCAMDTRFNSFYKDDLDPFIEAMLTILKEAQVRSSRPAFVTPFMRDANQKFEDAIAYARKVAGDVIAKRRANASGTQKKDLVDAMVNRTDPVTGKKLSDDVIIDNMITFLIAGHETTSGLLSFLFYLLMTHPGAYSKLQQEVDTVVGKGPIKVEHLGKLSYVKASLREALRLHPPAAVWGVTPLLNDDKDSDEHIVLANKYAIRQNQTVLVLTTTLHRDPAAFGDDGEEFKPERMLDDSFQALPKNCWKVGRGFNGDLQTKSANVLKPFGNGARACIGSDFALQEAILATAILFQKFDFRLADPDYKLVIRQTLTLKPHGLFMYAKLRDGIDSISLQSDIFNTGLNSVSNTAGTVLNTLTSSNESRPMSLFYGSNTETSKGLAERFAVSASSRGFRCIIKTLDNAIDHIPTEHPVVFFVASYEEHPDNGMKFIEWLQCSPGLNLEGVKYSVFGCGNRDWTHTYQVTPILVDTLLQDRGAAAFAARGATDVSRGDILGDFESWQSEQFWPGISQLFGETIVSNEPDYLSLLDQKPENESSNGLQVEVVQVTKMTAATDRPKYHMEIKLSKGVTYNVGDYLEVYPQNSQEDLRRLLQVFKVRDKEDADPVIMAIFIRLELNQPATANQIRKLSEICASVKDKALLTDLADQVSNSSQKGVPTVLQLLVAHPTIAISPNQLVSLLPSIRSRPYSISSSPAWSPTRCTLTWSLMDRPALTDARYKDEPPVVGLASGFLARLAPGDRFKASIRPGKDRFRPPQDLSSVPMIMLCIGAGIAPFRGFIQHRAEAIRRDPSASLAPAVLYVGCRSAQETLYAGELAEWEQKGAVKVHWVFSRPATTQGENGVAAAQGYVQDQVWTDRADVVPLWDEGARVYVCGSRALSQGVRDVVKRIYGDVARSRCGPKDEEAVDEWWLDVIRERYAVDVF</sequence>
<keyword evidence="13 14" id="KW-0503">Monooxygenase</keyword>
<dbReference type="Proteomes" id="UP000754883">
    <property type="component" value="Unassembled WGS sequence"/>
</dbReference>
<dbReference type="InterPro" id="IPR039261">
    <property type="entry name" value="FNR_nucleotide-bd"/>
</dbReference>
<feature type="domain" description="Flavodoxin-like" evidence="16">
    <location>
        <begin position="522"/>
        <end position="661"/>
    </location>
</feature>
<dbReference type="GO" id="GO:0070330">
    <property type="term" value="F:aromatase activity"/>
    <property type="evidence" value="ECO:0007669"/>
    <property type="project" value="UniProtKB-UniRule"/>
</dbReference>
<evidence type="ECO:0000256" key="3">
    <source>
        <dbReference type="ARBA" id="ARBA00022448"/>
    </source>
</evidence>
<dbReference type="AlphaFoldDB" id="A0A9N9UE69"/>
<feature type="domain" description="FAD-binding FR-type" evidence="17">
    <location>
        <begin position="693"/>
        <end position="911"/>
    </location>
</feature>
<dbReference type="Pfam" id="PF00667">
    <property type="entry name" value="FAD_binding_1"/>
    <property type="match status" value="1"/>
</dbReference>
<dbReference type="Gene3D" id="2.40.30.10">
    <property type="entry name" value="Translation factors"/>
    <property type="match status" value="1"/>
</dbReference>
<dbReference type="SUPFAM" id="SSF48264">
    <property type="entry name" value="Cytochrome P450"/>
    <property type="match status" value="1"/>
</dbReference>
<dbReference type="InterPro" id="IPR029039">
    <property type="entry name" value="Flavoprotein-like_sf"/>
</dbReference>
<dbReference type="InterPro" id="IPR036396">
    <property type="entry name" value="Cyt_P450_sf"/>
</dbReference>
<dbReference type="Gene3D" id="3.40.50.360">
    <property type="match status" value="1"/>
</dbReference>
<evidence type="ECO:0000256" key="8">
    <source>
        <dbReference type="ARBA" id="ARBA00022827"/>
    </source>
</evidence>
<dbReference type="GO" id="GO:0010181">
    <property type="term" value="F:FMN binding"/>
    <property type="evidence" value="ECO:0007669"/>
    <property type="project" value="UniProtKB-UniRule"/>
</dbReference>
<dbReference type="InterPro" id="IPR001128">
    <property type="entry name" value="Cyt_P450"/>
</dbReference>
<comment type="catalytic activity">
    <reaction evidence="14">
        <text>an organic molecule + reduced [NADPH--hemoprotein reductase] + O2 = an alcohol + oxidized [NADPH--hemoprotein reductase] + H2O + H(+)</text>
        <dbReference type="Rhea" id="RHEA:17149"/>
        <dbReference type="Rhea" id="RHEA-COMP:11964"/>
        <dbReference type="Rhea" id="RHEA-COMP:11965"/>
        <dbReference type="ChEBI" id="CHEBI:15377"/>
        <dbReference type="ChEBI" id="CHEBI:15378"/>
        <dbReference type="ChEBI" id="CHEBI:15379"/>
        <dbReference type="ChEBI" id="CHEBI:30879"/>
        <dbReference type="ChEBI" id="CHEBI:57618"/>
        <dbReference type="ChEBI" id="CHEBI:58210"/>
        <dbReference type="ChEBI" id="CHEBI:142491"/>
        <dbReference type="EC" id="1.14.14.1"/>
    </reaction>
</comment>
<keyword evidence="8 14" id="KW-0274">FAD</keyword>
<dbReference type="SUPFAM" id="SSF52343">
    <property type="entry name" value="Ferredoxin reductase-like, C-terminal NADP-linked domain"/>
    <property type="match status" value="1"/>
</dbReference>
<protein>
    <recommendedName>
        <fullName evidence="14">Bifunctional cytochrome P450/NADPH--P450 reductase</fullName>
    </recommendedName>
    <domain>
        <recommendedName>
            <fullName evidence="14">Cytochrome P450</fullName>
            <ecNumber evidence="14">1.14.14.1</ecNumber>
        </recommendedName>
    </domain>
    <domain>
        <recommendedName>
            <fullName evidence="14">NADPH--cytochrome P450 reductase</fullName>
            <ecNumber evidence="14">1.6.2.4</ecNumber>
        </recommendedName>
    </domain>
</protein>
<dbReference type="GO" id="GO:0020037">
    <property type="term" value="F:heme binding"/>
    <property type="evidence" value="ECO:0007669"/>
    <property type="project" value="UniProtKB-UniRule"/>
</dbReference>
<dbReference type="PANTHER" id="PTHR19384">
    <property type="entry name" value="NITRIC OXIDE SYNTHASE-RELATED"/>
    <property type="match status" value="1"/>
</dbReference>
<evidence type="ECO:0000259" key="16">
    <source>
        <dbReference type="PROSITE" id="PS50902"/>
    </source>
</evidence>
<comment type="catalytic activity">
    <reaction evidence="14">
        <text>2 oxidized [cytochrome P450] + NADPH = 2 reduced [cytochrome P450] + NADP(+) + H(+)</text>
        <dbReference type="Rhea" id="RHEA:24040"/>
        <dbReference type="Rhea" id="RHEA-COMP:14627"/>
        <dbReference type="Rhea" id="RHEA-COMP:14628"/>
        <dbReference type="ChEBI" id="CHEBI:15378"/>
        <dbReference type="ChEBI" id="CHEBI:55376"/>
        <dbReference type="ChEBI" id="CHEBI:57783"/>
        <dbReference type="ChEBI" id="CHEBI:58349"/>
        <dbReference type="ChEBI" id="CHEBI:60344"/>
        <dbReference type="EC" id="1.6.2.4"/>
    </reaction>
</comment>
<keyword evidence="19" id="KW-1185">Reference proteome</keyword>
<evidence type="ECO:0000256" key="13">
    <source>
        <dbReference type="ARBA" id="ARBA00023033"/>
    </source>
</evidence>
<evidence type="ECO:0000256" key="2">
    <source>
        <dbReference type="ARBA" id="ARBA00010018"/>
    </source>
</evidence>
<evidence type="ECO:0000256" key="4">
    <source>
        <dbReference type="ARBA" id="ARBA00022617"/>
    </source>
</evidence>
<dbReference type="InterPro" id="IPR023206">
    <property type="entry name" value="Bifunctional_P450_P450_red"/>
</dbReference>
<evidence type="ECO:0000256" key="12">
    <source>
        <dbReference type="ARBA" id="ARBA00023004"/>
    </source>
</evidence>
<keyword evidence="11 14" id="KW-0560">Oxidoreductase</keyword>
<dbReference type="GO" id="GO:0050660">
    <property type="term" value="F:flavin adenine dinucleotide binding"/>
    <property type="evidence" value="ECO:0007669"/>
    <property type="project" value="TreeGrafter"/>
</dbReference>
<dbReference type="PRINTS" id="PR00463">
    <property type="entry name" value="EP450I"/>
</dbReference>
<name>A0A9N9UE69_9HYPO</name>
<keyword evidence="7 14" id="KW-0479">Metal-binding</keyword>
<keyword evidence="10 14" id="KW-0249">Electron transport</keyword>
<keyword evidence="4 14" id="KW-0349">Heme</keyword>
<comment type="cofactor">
    <cofactor evidence="1 14 15">
        <name>heme</name>
        <dbReference type="ChEBI" id="CHEBI:30413"/>
    </cofactor>
</comment>
<dbReference type="Gene3D" id="3.40.50.80">
    <property type="entry name" value="Nucleotide-binding domain of ferredoxin-NADP reductase (FNR) module"/>
    <property type="match status" value="1"/>
</dbReference>
<dbReference type="CDD" id="cd11068">
    <property type="entry name" value="CYP120A1"/>
    <property type="match status" value="1"/>
</dbReference>
<dbReference type="OrthoDB" id="1470350at2759"/>
<dbReference type="PROSITE" id="PS00086">
    <property type="entry name" value="CYTOCHROME_P450"/>
    <property type="match status" value="1"/>
</dbReference>
<dbReference type="InterPro" id="IPR017927">
    <property type="entry name" value="FAD-bd_FR_type"/>
</dbReference>
<dbReference type="InterPro" id="IPR023173">
    <property type="entry name" value="NADPH_Cyt_P450_Rdtase_alpha"/>
</dbReference>
<organism evidence="18 19">
    <name type="scientific">Clonostachys byssicola</name>
    <dbReference type="NCBI Taxonomy" id="160290"/>
    <lineage>
        <taxon>Eukaryota</taxon>
        <taxon>Fungi</taxon>
        <taxon>Dikarya</taxon>
        <taxon>Ascomycota</taxon>
        <taxon>Pezizomycotina</taxon>
        <taxon>Sordariomycetes</taxon>
        <taxon>Hypocreomycetidae</taxon>
        <taxon>Hypocreales</taxon>
        <taxon>Bionectriaceae</taxon>
        <taxon>Clonostachys</taxon>
    </lineage>
</organism>
<keyword evidence="9 14" id="KW-0521">NADP</keyword>